<dbReference type="Proteomes" id="UP000245124">
    <property type="component" value="Unassembled WGS sequence"/>
</dbReference>
<protein>
    <submittedName>
        <fullName evidence="2">Peptidase-like protein</fullName>
    </submittedName>
</protein>
<dbReference type="OrthoDB" id="508637at2"/>
<feature type="chain" id="PRO_5015319646" evidence="1">
    <location>
        <begin position="29"/>
        <end position="246"/>
    </location>
</feature>
<evidence type="ECO:0000313" key="3">
    <source>
        <dbReference type="Proteomes" id="UP000245124"/>
    </source>
</evidence>
<evidence type="ECO:0000256" key="1">
    <source>
        <dbReference type="SAM" id="SignalP"/>
    </source>
</evidence>
<comment type="caution">
    <text evidence="2">The sequence shown here is derived from an EMBL/GenBank/DDBJ whole genome shotgun (WGS) entry which is preliminary data.</text>
</comment>
<sequence>MFQLNLYLRNVLSTIVVTVTAVSWSAQAQAITIAGSSSGTWINPEAGAENPNPIFSGVGTNIFQWGDPNGFGTGSNKLSFSGNSFSTSNDSLFKLGDLTYFNGITLAGTLINSVSLNTLINVAIPTLLDQNFTSKVKLSTTLNTGAPDLDADSIFFPNRFPSPTFNLDGTLTRLEIVGFSKDGGATTFSQLRVFEGKSDQASLYAKFVTVPEPSYTGLHMLAFSSLGGAYVLKRKLRRQKLVTSKG</sequence>
<dbReference type="EMBL" id="BDUD01000001">
    <property type="protein sequence ID" value="GBG17001.1"/>
    <property type="molecule type" value="Genomic_DNA"/>
</dbReference>
<organism evidence="2 3">
    <name type="scientific">Nostoc commune NIES-4072</name>
    <dbReference type="NCBI Taxonomy" id="2005467"/>
    <lineage>
        <taxon>Bacteria</taxon>
        <taxon>Bacillati</taxon>
        <taxon>Cyanobacteriota</taxon>
        <taxon>Cyanophyceae</taxon>
        <taxon>Nostocales</taxon>
        <taxon>Nostocaceae</taxon>
        <taxon>Nostoc</taxon>
    </lineage>
</organism>
<name>A0A2R5FMI6_NOSCO</name>
<dbReference type="RefSeq" id="WP_146195768.1">
    <property type="nucleotide sequence ID" value="NZ_BDUD01000001.1"/>
</dbReference>
<dbReference type="AlphaFoldDB" id="A0A2R5FMI6"/>
<evidence type="ECO:0000313" key="2">
    <source>
        <dbReference type="EMBL" id="GBG17001.1"/>
    </source>
</evidence>
<reference evidence="2 3" key="1">
    <citation type="submission" date="2017-06" db="EMBL/GenBank/DDBJ databases">
        <title>Genome sequencing of cyanobaciteial culture collection at National Institute for Environmental Studies (NIES).</title>
        <authorList>
            <person name="Hirose Y."/>
            <person name="Shimura Y."/>
            <person name="Fujisawa T."/>
            <person name="Nakamura Y."/>
            <person name="Kawachi M."/>
        </authorList>
    </citation>
    <scope>NUCLEOTIDE SEQUENCE [LARGE SCALE GENOMIC DNA]</scope>
    <source>
        <strain evidence="2 3">NIES-4072</strain>
    </source>
</reference>
<feature type="signal peptide" evidence="1">
    <location>
        <begin position="1"/>
        <end position="28"/>
    </location>
</feature>
<gene>
    <name evidence="2" type="ORF">NIES4072_06480</name>
</gene>
<dbReference type="InterPro" id="IPR047995">
    <property type="entry name" value="Choice_anch_K"/>
</dbReference>
<keyword evidence="3" id="KW-1185">Reference proteome</keyword>
<accession>A0A2R5FMI6</accession>
<proteinExistence type="predicted"/>
<dbReference type="NCBIfam" id="NF038131">
    <property type="entry name" value="choice_anch_K"/>
    <property type="match status" value="1"/>
</dbReference>
<keyword evidence="1" id="KW-0732">Signal</keyword>